<reference evidence="2" key="2">
    <citation type="submission" date="2021-04" db="EMBL/GenBank/DDBJ databases">
        <authorList>
            <person name="Podell S."/>
        </authorList>
    </citation>
    <scope>NUCLEOTIDE SEQUENCE</scope>
    <source>
        <strain evidence="2">Hildebrandi</strain>
    </source>
</reference>
<proteinExistence type="predicted"/>
<sequence length="139" mass="15109">MVTAKMIASVVFSIVTAVSVGSLLDLKLQLNSATTASQKLAVISRGSLTTKSSRTFNGRFRSSTALRETAVSADVLSSSDIFNGSLIALALAFLASFLQGRRNQNDFVLWEQPVGISQRRPMKNDQDLWQGCLERNKPS</sequence>
<dbReference type="EMBL" id="JAGRRH010000009">
    <property type="protein sequence ID" value="KAG7364752.1"/>
    <property type="molecule type" value="Genomic_DNA"/>
</dbReference>
<comment type="caution">
    <text evidence="2">The sequence shown here is derived from an EMBL/GenBank/DDBJ whole genome shotgun (WGS) entry which is preliminary data.</text>
</comment>
<name>A0A9K3PYM0_9STRA</name>
<keyword evidence="1" id="KW-0472">Membrane</keyword>
<keyword evidence="1" id="KW-0812">Transmembrane</keyword>
<feature type="transmembrane region" description="Helical" evidence="1">
    <location>
        <begin position="81"/>
        <end position="98"/>
    </location>
</feature>
<dbReference type="AlphaFoldDB" id="A0A9K3PYM0"/>
<protein>
    <submittedName>
        <fullName evidence="2">Uncharacterized protein</fullName>
    </submittedName>
</protein>
<evidence type="ECO:0000313" key="2">
    <source>
        <dbReference type="EMBL" id="KAG7364752.1"/>
    </source>
</evidence>
<organism evidence="2 3">
    <name type="scientific">Nitzschia inconspicua</name>
    <dbReference type="NCBI Taxonomy" id="303405"/>
    <lineage>
        <taxon>Eukaryota</taxon>
        <taxon>Sar</taxon>
        <taxon>Stramenopiles</taxon>
        <taxon>Ochrophyta</taxon>
        <taxon>Bacillariophyta</taxon>
        <taxon>Bacillariophyceae</taxon>
        <taxon>Bacillariophycidae</taxon>
        <taxon>Bacillariales</taxon>
        <taxon>Bacillariaceae</taxon>
        <taxon>Nitzschia</taxon>
    </lineage>
</organism>
<keyword evidence="3" id="KW-1185">Reference proteome</keyword>
<dbReference type="Proteomes" id="UP000693970">
    <property type="component" value="Unassembled WGS sequence"/>
</dbReference>
<evidence type="ECO:0000313" key="3">
    <source>
        <dbReference type="Proteomes" id="UP000693970"/>
    </source>
</evidence>
<accession>A0A9K3PYM0</accession>
<gene>
    <name evidence="2" type="ORF">IV203_037954</name>
</gene>
<reference evidence="2" key="1">
    <citation type="journal article" date="2021" name="Sci. Rep.">
        <title>Diploid genomic architecture of Nitzschia inconspicua, an elite biomass production diatom.</title>
        <authorList>
            <person name="Oliver A."/>
            <person name="Podell S."/>
            <person name="Pinowska A."/>
            <person name="Traller J.C."/>
            <person name="Smith S.R."/>
            <person name="McClure R."/>
            <person name="Beliaev A."/>
            <person name="Bohutskyi P."/>
            <person name="Hill E.A."/>
            <person name="Rabines A."/>
            <person name="Zheng H."/>
            <person name="Allen L.Z."/>
            <person name="Kuo A."/>
            <person name="Grigoriev I.V."/>
            <person name="Allen A.E."/>
            <person name="Hazlebeck D."/>
            <person name="Allen E.E."/>
        </authorList>
    </citation>
    <scope>NUCLEOTIDE SEQUENCE</scope>
    <source>
        <strain evidence="2">Hildebrandi</strain>
    </source>
</reference>
<evidence type="ECO:0000256" key="1">
    <source>
        <dbReference type="SAM" id="Phobius"/>
    </source>
</evidence>
<keyword evidence="1" id="KW-1133">Transmembrane helix</keyword>